<keyword evidence="3" id="KW-1185">Reference proteome</keyword>
<evidence type="ECO:0000313" key="3">
    <source>
        <dbReference type="Proteomes" id="UP000572635"/>
    </source>
</evidence>
<dbReference type="PANTHER" id="PTHR34315">
    <property type="match status" value="1"/>
</dbReference>
<reference evidence="2 3" key="1">
    <citation type="submission" date="2020-08" db="EMBL/GenBank/DDBJ databases">
        <title>Sequencing the genomes of 1000 actinobacteria strains.</title>
        <authorList>
            <person name="Klenk H.-P."/>
        </authorList>
    </citation>
    <scope>NUCLEOTIDE SEQUENCE [LARGE SCALE GENOMIC DNA]</scope>
    <source>
        <strain evidence="2 3">DSM 44551</strain>
    </source>
</reference>
<dbReference type="SUPFAM" id="SSF49482">
    <property type="entry name" value="Aromatic compound dioxygenase"/>
    <property type="match status" value="1"/>
</dbReference>
<dbReference type="PANTHER" id="PTHR34315:SF1">
    <property type="entry name" value="INTRADIOL RING-CLEAVAGE DIOXYGENASES DOMAIN-CONTAINING PROTEIN-RELATED"/>
    <property type="match status" value="1"/>
</dbReference>
<comment type="caution">
    <text evidence="2">The sequence shown here is derived from an EMBL/GenBank/DDBJ whole genome shotgun (WGS) entry which is preliminary data.</text>
</comment>
<dbReference type="GO" id="GO:0016702">
    <property type="term" value="F:oxidoreductase activity, acting on single donors with incorporation of molecular oxygen, incorporation of two atoms of oxygen"/>
    <property type="evidence" value="ECO:0007669"/>
    <property type="project" value="InterPro"/>
</dbReference>
<sequence>MRVGQVRGHPGPLTGVYSGMEREGTEGERFLRGIQITGEDGAVAFDTLYPGWYSRRTPHIHVKVHIGGEVVHTGQLYFDQGVNDAVAAVAPYAGRGEPDTTNGTDMFSAGIGPETTMRLTGTPEEGYRASIDLGVRR</sequence>
<dbReference type="Gene3D" id="2.60.130.10">
    <property type="entry name" value="Aromatic compound dioxygenase"/>
    <property type="match status" value="1"/>
</dbReference>
<organism evidence="2 3">
    <name type="scientific">Nocardiopsis composta</name>
    <dbReference type="NCBI Taxonomy" id="157465"/>
    <lineage>
        <taxon>Bacteria</taxon>
        <taxon>Bacillati</taxon>
        <taxon>Actinomycetota</taxon>
        <taxon>Actinomycetes</taxon>
        <taxon>Streptosporangiales</taxon>
        <taxon>Nocardiopsidaceae</taxon>
        <taxon>Nocardiopsis</taxon>
    </lineage>
</organism>
<dbReference type="EMBL" id="JACHDB010000002">
    <property type="protein sequence ID" value="MBB5435358.1"/>
    <property type="molecule type" value="Genomic_DNA"/>
</dbReference>
<proteinExistence type="predicted"/>
<feature type="region of interest" description="Disordered" evidence="1">
    <location>
        <begin position="1"/>
        <end position="22"/>
    </location>
</feature>
<dbReference type="RefSeq" id="WP_184398096.1">
    <property type="nucleotide sequence ID" value="NZ_BAAAJD010000131.1"/>
</dbReference>
<protein>
    <recommendedName>
        <fullName evidence="4">Intradiol ring-cleavage dioxygenases domain-containing protein</fullName>
    </recommendedName>
</protein>
<evidence type="ECO:0000256" key="1">
    <source>
        <dbReference type="SAM" id="MobiDB-lite"/>
    </source>
</evidence>
<dbReference type="AlphaFoldDB" id="A0A7W8QRN9"/>
<dbReference type="InterPro" id="IPR015889">
    <property type="entry name" value="Intradiol_dOase_core"/>
</dbReference>
<name>A0A7W8QRN9_9ACTN</name>
<dbReference type="GO" id="GO:0005506">
    <property type="term" value="F:iron ion binding"/>
    <property type="evidence" value="ECO:0007669"/>
    <property type="project" value="InterPro"/>
</dbReference>
<dbReference type="Proteomes" id="UP000572635">
    <property type="component" value="Unassembled WGS sequence"/>
</dbReference>
<gene>
    <name evidence="2" type="ORF">HDA36_005506</name>
</gene>
<evidence type="ECO:0008006" key="4">
    <source>
        <dbReference type="Google" id="ProtNLM"/>
    </source>
</evidence>
<evidence type="ECO:0000313" key="2">
    <source>
        <dbReference type="EMBL" id="MBB5435358.1"/>
    </source>
</evidence>
<accession>A0A7W8QRN9</accession>